<dbReference type="AlphaFoldDB" id="A0ABD2XDM3"/>
<gene>
    <name evidence="6" type="ORF">TKK_003963</name>
</gene>
<dbReference type="InterPro" id="IPR044004">
    <property type="entry name" value="TSP1_spondin_dom"/>
</dbReference>
<evidence type="ECO:0000256" key="1">
    <source>
        <dbReference type="ARBA" id="ARBA00022729"/>
    </source>
</evidence>
<proteinExistence type="predicted"/>
<dbReference type="Proteomes" id="UP001627154">
    <property type="component" value="Unassembled WGS sequence"/>
</dbReference>
<dbReference type="Pfam" id="PF01033">
    <property type="entry name" value="Somatomedin_B"/>
    <property type="match status" value="1"/>
</dbReference>
<dbReference type="InterPro" id="IPR001212">
    <property type="entry name" value="Somatomedin_B_dom"/>
</dbReference>
<dbReference type="Gene3D" id="4.10.410.20">
    <property type="match status" value="1"/>
</dbReference>
<dbReference type="InterPro" id="IPR000884">
    <property type="entry name" value="TSP1_rpt"/>
</dbReference>
<dbReference type="InterPro" id="IPR036024">
    <property type="entry name" value="Somatomedin_B-like_dom_sf"/>
</dbReference>
<dbReference type="InterPro" id="IPR056801">
    <property type="entry name" value="SBSPON_C"/>
</dbReference>
<reference evidence="6 7" key="1">
    <citation type="journal article" date="2024" name="bioRxiv">
        <title>A reference genome for Trichogramma kaykai: A tiny desert-dwelling parasitoid wasp with competing sex-ratio distorters.</title>
        <authorList>
            <person name="Culotta J."/>
            <person name="Lindsey A.R."/>
        </authorList>
    </citation>
    <scope>NUCLEOTIDE SEQUENCE [LARGE SCALE GENOMIC DNA]</scope>
    <source>
        <strain evidence="6 7">KSX58</strain>
    </source>
</reference>
<evidence type="ECO:0000256" key="3">
    <source>
        <dbReference type="ARBA" id="ARBA00023180"/>
    </source>
</evidence>
<feature type="domain" description="SMB" evidence="5">
    <location>
        <begin position="91"/>
        <end position="115"/>
    </location>
</feature>
<dbReference type="Pfam" id="PF25031">
    <property type="entry name" value="SBSPON_C"/>
    <property type="match status" value="1"/>
</dbReference>
<evidence type="ECO:0000313" key="6">
    <source>
        <dbReference type="EMBL" id="KAL3402776.1"/>
    </source>
</evidence>
<dbReference type="SUPFAM" id="SSF82895">
    <property type="entry name" value="TSP-1 type 1 repeat"/>
    <property type="match status" value="1"/>
</dbReference>
<evidence type="ECO:0000256" key="2">
    <source>
        <dbReference type="ARBA" id="ARBA00023157"/>
    </source>
</evidence>
<keyword evidence="2" id="KW-1015">Disulfide bond</keyword>
<dbReference type="EMBL" id="JBJJXI010000032">
    <property type="protein sequence ID" value="KAL3402776.1"/>
    <property type="molecule type" value="Genomic_DNA"/>
</dbReference>
<dbReference type="PANTHER" id="PTHR20920:SF5">
    <property type="entry name" value="SMB DOMAIN-CONTAINING PROTEIN"/>
    <property type="match status" value="1"/>
</dbReference>
<accession>A0ABD2XDM3</accession>
<feature type="signal peptide" evidence="4">
    <location>
        <begin position="1"/>
        <end position="36"/>
    </location>
</feature>
<dbReference type="Gene3D" id="2.20.100.10">
    <property type="entry name" value="Thrombospondin type-1 (TSP1) repeat"/>
    <property type="match status" value="1"/>
</dbReference>
<dbReference type="PROSITE" id="PS50958">
    <property type="entry name" value="SMB_2"/>
    <property type="match status" value="1"/>
</dbReference>
<name>A0ABD2XDM3_9HYME</name>
<dbReference type="InterPro" id="IPR036383">
    <property type="entry name" value="TSP1_rpt_sf"/>
</dbReference>
<organism evidence="6 7">
    <name type="scientific">Trichogramma kaykai</name>
    <dbReference type="NCBI Taxonomy" id="54128"/>
    <lineage>
        <taxon>Eukaryota</taxon>
        <taxon>Metazoa</taxon>
        <taxon>Ecdysozoa</taxon>
        <taxon>Arthropoda</taxon>
        <taxon>Hexapoda</taxon>
        <taxon>Insecta</taxon>
        <taxon>Pterygota</taxon>
        <taxon>Neoptera</taxon>
        <taxon>Endopterygota</taxon>
        <taxon>Hymenoptera</taxon>
        <taxon>Apocrita</taxon>
        <taxon>Proctotrupomorpha</taxon>
        <taxon>Chalcidoidea</taxon>
        <taxon>Trichogrammatidae</taxon>
        <taxon>Trichogramma</taxon>
    </lineage>
</organism>
<keyword evidence="3" id="KW-0325">Glycoprotein</keyword>
<dbReference type="PANTHER" id="PTHR20920">
    <property type="entry name" value="RPE-SPONDIN"/>
    <property type="match status" value="1"/>
</dbReference>
<comment type="caution">
    <text evidence="6">The sequence shown here is derived from an EMBL/GenBank/DDBJ whole genome shotgun (WGS) entry which is preliminary data.</text>
</comment>
<dbReference type="PROSITE" id="PS00524">
    <property type="entry name" value="SMB_1"/>
    <property type="match status" value="1"/>
</dbReference>
<evidence type="ECO:0000256" key="4">
    <source>
        <dbReference type="SAM" id="SignalP"/>
    </source>
</evidence>
<dbReference type="SUPFAM" id="SSF90188">
    <property type="entry name" value="Somatomedin B domain"/>
    <property type="match status" value="1"/>
</dbReference>
<protein>
    <recommendedName>
        <fullName evidence="5">SMB domain-containing protein</fullName>
    </recommendedName>
</protein>
<dbReference type="SMART" id="SM00209">
    <property type="entry name" value="TSP1"/>
    <property type="match status" value="1"/>
</dbReference>
<dbReference type="PROSITE" id="PS50092">
    <property type="entry name" value="TSP1"/>
    <property type="match status" value="1"/>
</dbReference>
<evidence type="ECO:0000313" key="7">
    <source>
        <dbReference type="Proteomes" id="UP001627154"/>
    </source>
</evidence>
<feature type="chain" id="PRO_5044856814" description="SMB domain-containing protein" evidence="4">
    <location>
        <begin position="37"/>
        <end position="314"/>
    </location>
</feature>
<dbReference type="Pfam" id="PF19028">
    <property type="entry name" value="TSP1_spondin"/>
    <property type="match status" value="1"/>
</dbReference>
<sequence length="314" mass="35277">MPRSSIFLRPLPPLIGRYLLLLCLITLVINPWRVSATGSCAESKLCCPGRDSACVVQKTSPSNAIVQQQQQQQHNQQSYHQQQQLLGDKPCYCDHACLKLGDCCGDFKEACGVLDCVVSAWGPWSDCDSDCGPGAQTRTRLIERGPENGGKHCPQLAQRRGCQGVKCHRRNPKSALKEVALLLPAELSDVRHANDSNDIRTNLRYRYVEDPEHDLTREYCVTFTVTKASKACYKEPSLSQFIEGARVCVHCQTQALRRELDWRCEGDGGTEAMITRWSMLSFPHCHGKWLRTRKTGPECSSAELCQPRPHYIFV</sequence>
<keyword evidence="1 4" id="KW-0732">Signal</keyword>
<dbReference type="InterPro" id="IPR039942">
    <property type="entry name" value="SBSPO"/>
</dbReference>
<evidence type="ECO:0000259" key="5">
    <source>
        <dbReference type="PROSITE" id="PS50958"/>
    </source>
</evidence>
<dbReference type="FunFam" id="2.20.100.10:FF:000134">
    <property type="entry name" value="Uncharacterized protein"/>
    <property type="match status" value="1"/>
</dbReference>
<keyword evidence="7" id="KW-1185">Reference proteome</keyword>